<protein>
    <submittedName>
        <fullName evidence="2">Beta-amyrin 11-oxidase</fullName>
    </submittedName>
</protein>
<dbReference type="Proteomes" id="UP000685013">
    <property type="component" value="Chromosome 16"/>
</dbReference>
<feature type="non-terminal residue" evidence="2">
    <location>
        <position position="1"/>
    </location>
</feature>
<feature type="transmembrane region" description="Helical" evidence="1">
    <location>
        <begin position="6"/>
        <end position="22"/>
    </location>
</feature>
<evidence type="ECO:0000313" key="3">
    <source>
        <dbReference type="Proteomes" id="UP000685013"/>
    </source>
</evidence>
<sequence length="106" mass="11830">MEFINGVFLILPLGFVLVFEVLKRLNGLYYAVKLGKKWGELPPGDLSWPLLGSTLSFLKSFTVGPPESFIRISCLFDHNSTKYSLFYQNASNFGMADLMIAIASSE</sequence>
<evidence type="ECO:0000256" key="1">
    <source>
        <dbReference type="SAM" id="Phobius"/>
    </source>
</evidence>
<keyword evidence="1" id="KW-0472">Membrane</keyword>
<reference evidence="2 3" key="1">
    <citation type="journal article" date="2021" name="Hortic Res">
        <title>The domestication of Cucurbita argyrosperma as revealed by the genome of its wild relative.</title>
        <authorList>
            <person name="Barrera-Redondo J."/>
            <person name="Sanchez-de la Vega G."/>
            <person name="Aguirre-Liguori J.A."/>
            <person name="Castellanos-Morales G."/>
            <person name="Gutierrez-Guerrero Y.T."/>
            <person name="Aguirre-Dugua X."/>
            <person name="Aguirre-Planter E."/>
            <person name="Tenaillon M.I."/>
            <person name="Lira-Saade R."/>
            <person name="Eguiarte L.E."/>
        </authorList>
    </citation>
    <scope>NUCLEOTIDE SEQUENCE [LARGE SCALE GENOMIC DNA]</scope>
    <source>
        <strain evidence="2">JBR-2021</strain>
    </source>
</reference>
<dbReference type="AlphaFoldDB" id="A0AAV6MB41"/>
<keyword evidence="3" id="KW-1185">Reference proteome</keyword>
<dbReference type="EMBL" id="JAGKQH010000016">
    <property type="protein sequence ID" value="KAG6577617.1"/>
    <property type="molecule type" value="Genomic_DNA"/>
</dbReference>
<evidence type="ECO:0000313" key="2">
    <source>
        <dbReference type="EMBL" id="KAG6577617.1"/>
    </source>
</evidence>
<keyword evidence="1" id="KW-0812">Transmembrane</keyword>
<name>A0AAV6MB41_9ROSI</name>
<keyword evidence="1" id="KW-1133">Transmembrane helix</keyword>
<comment type="caution">
    <text evidence="2">The sequence shown here is derived from an EMBL/GenBank/DDBJ whole genome shotgun (WGS) entry which is preliminary data.</text>
</comment>
<gene>
    <name evidence="2" type="primary">CYP88D6</name>
    <name evidence="2" type="ORF">SDJN03_25191</name>
</gene>
<accession>A0AAV6MB41</accession>
<organism evidence="2 3">
    <name type="scientific">Cucurbita argyrosperma subsp. sororia</name>
    <dbReference type="NCBI Taxonomy" id="37648"/>
    <lineage>
        <taxon>Eukaryota</taxon>
        <taxon>Viridiplantae</taxon>
        <taxon>Streptophyta</taxon>
        <taxon>Embryophyta</taxon>
        <taxon>Tracheophyta</taxon>
        <taxon>Spermatophyta</taxon>
        <taxon>Magnoliopsida</taxon>
        <taxon>eudicotyledons</taxon>
        <taxon>Gunneridae</taxon>
        <taxon>Pentapetalae</taxon>
        <taxon>rosids</taxon>
        <taxon>fabids</taxon>
        <taxon>Cucurbitales</taxon>
        <taxon>Cucurbitaceae</taxon>
        <taxon>Cucurbiteae</taxon>
        <taxon>Cucurbita</taxon>
    </lineage>
</organism>
<proteinExistence type="predicted"/>